<feature type="transmembrane region" description="Helical" evidence="1">
    <location>
        <begin position="54"/>
        <end position="76"/>
    </location>
</feature>
<evidence type="ECO:0000313" key="2">
    <source>
        <dbReference type="EMBL" id="AOX13374.1"/>
    </source>
</evidence>
<evidence type="ECO:0000256" key="1">
    <source>
        <dbReference type="SAM" id="Phobius"/>
    </source>
</evidence>
<dbReference type="AlphaFoldDB" id="A0A1X9IFJ1"/>
<feature type="transmembrane region" description="Helical" evidence="1">
    <location>
        <begin position="30"/>
        <end position="49"/>
    </location>
</feature>
<name>A0A1X9IFJ1_AMPAE</name>
<reference evidence="2" key="1">
    <citation type="submission" date="2016-04" db="EMBL/GenBank/DDBJ databases">
        <authorList>
            <person name="Evans L.H."/>
            <person name="Alamgir A."/>
            <person name="Owens N."/>
            <person name="Weber N.D."/>
            <person name="Virtaneva K."/>
            <person name="Barbian K."/>
            <person name="Babar A."/>
            <person name="Rosenke K."/>
        </authorList>
    </citation>
    <scope>NUCLEOTIDE SEQUENCE</scope>
</reference>
<proteinExistence type="predicted"/>
<keyword evidence="2" id="KW-0496">Mitochondrion</keyword>
<feature type="transmembrane region" description="Helical" evidence="1">
    <location>
        <begin position="82"/>
        <end position="103"/>
    </location>
</feature>
<sequence>MSMMMMFSLGFSMISMLIILVQPLSLGFMIMMSSIFMSILISFFVYSWYGYMLFLVYIGGLLVMFMYIISLVPNLIFFSKGLFVYMLVGFMGFFLMSMSFMYTYMDMSLMMMKMMNIKLISLGMSSLVMSGYNFFCYVFLGILLLLILISVFKWCNYFVGPLRVFKYKYA</sequence>
<feature type="transmembrane region" description="Helical" evidence="1">
    <location>
        <begin position="138"/>
        <end position="159"/>
    </location>
</feature>
<protein>
    <submittedName>
        <fullName evidence="2">NADH dehydrogenase subunit 6</fullName>
    </submittedName>
</protein>
<geneLocation type="mitochondrion" evidence="2"/>
<accession>A0A1X9IFJ1</accession>
<feature type="transmembrane region" description="Helical" evidence="1">
    <location>
        <begin position="7"/>
        <end position="24"/>
    </location>
</feature>
<dbReference type="EMBL" id="KX108697">
    <property type="protein sequence ID" value="AOX13374.1"/>
    <property type="molecule type" value="Genomic_DNA"/>
</dbReference>
<keyword evidence="1" id="KW-0812">Transmembrane</keyword>
<keyword evidence="1" id="KW-1133">Transmembrane helix</keyword>
<organism evidence="2">
    <name type="scientific">Amphioctopus aegina</name>
    <name type="common">Marbled octopus</name>
    <name type="synonym">Octopus aegina</name>
    <dbReference type="NCBI Taxonomy" id="515815"/>
    <lineage>
        <taxon>Eukaryota</taxon>
        <taxon>Metazoa</taxon>
        <taxon>Spiralia</taxon>
        <taxon>Lophotrochozoa</taxon>
        <taxon>Mollusca</taxon>
        <taxon>Cephalopoda</taxon>
        <taxon>Coleoidea</taxon>
        <taxon>Octopodiformes</taxon>
        <taxon>Octopoda</taxon>
        <taxon>Incirrata</taxon>
        <taxon>Octopodidae</taxon>
        <taxon>Amphioctopus</taxon>
    </lineage>
</organism>
<gene>
    <name evidence="2" type="primary">ND6</name>
</gene>
<keyword evidence="1" id="KW-0472">Membrane</keyword>